<dbReference type="InParanoid" id="A0A167QZJ2"/>
<dbReference type="Proteomes" id="UP000077315">
    <property type="component" value="Unassembled WGS sequence"/>
</dbReference>
<sequence>MSNSILGHVGVGRTIRRFSRIFYGPGLYKHPNSAVHHFDSPLVVKLTFLAQHDLLVSSLLLSMVTIFQSKEIHFSRSQLNSTGESFRCQAGNFIDRVLVKFPVLSSVVSSGCLIGLSHFARSPFLVVKSIGANRFALLDHVF</sequence>
<evidence type="ECO:0000313" key="1">
    <source>
        <dbReference type="EMBL" id="OAD80518.1"/>
    </source>
</evidence>
<accession>A0A167QZJ2</accession>
<dbReference type="GeneID" id="28990836"/>
<organism evidence="1 2">
    <name type="scientific">Phycomyces blakesleeanus (strain ATCC 8743b / DSM 1359 / FGSC 10004 / NBRC 33097 / NRRL 1555)</name>
    <dbReference type="NCBI Taxonomy" id="763407"/>
    <lineage>
        <taxon>Eukaryota</taxon>
        <taxon>Fungi</taxon>
        <taxon>Fungi incertae sedis</taxon>
        <taxon>Mucoromycota</taxon>
        <taxon>Mucoromycotina</taxon>
        <taxon>Mucoromycetes</taxon>
        <taxon>Mucorales</taxon>
        <taxon>Phycomycetaceae</taxon>
        <taxon>Phycomyces</taxon>
    </lineage>
</organism>
<dbReference type="EMBL" id="KV440971">
    <property type="protein sequence ID" value="OAD80518.1"/>
    <property type="molecule type" value="Genomic_DNA"/>
</dbReference>
<dbReference type="AlphaFoldDB" id="A0A167QZJ2"/>
<dbReference type="VEuPathDB" id="FungiDB:PHYBLDRAFT_138076"/>
<evidence type="ECO:0000313" key="2">
    <source>
        <dbReference type="Proteomes" id="UP000077315"/>
    </source>
</evidence>
<protein>
    <submittedName>
        <fullName evidence="1">Uncharacterized protein</fullName>
    </submittedName>
</protein>
<gene>
    <name evidence="1" type="ORF">PHYBLDRAFT_138076</name>
</gene>
<keyword evidence="2" id="KW-1185">Reference proteome</keyword>
<dbReference type="RefSeq" id="XP_018298558.1">
    <property type="nucleotide sequence ID" value="XM_018429930.1"/>
</dbReference>
<proteinExistence type="predicted"/>
<reference evidence="2" key="1">
    <citation type="submission" date="2015-06" db="EMBL/GenBank/DDBJ databases">
        <title>Expansion of signal transduction pathways in fungi by whole-genome duplication.</title>
        <authorList>
            <consortium name="DOE Joint Genome Institute"/>
            <person name="Corrochano L.M."/>
            <person name="Kuo A."/>
            <person name="Marcet-Houben M."/>
            <person name="Polaino S."/>
            <person name="Salamov A."/>
            <person name="Villalobos J.M."/>
            <person name="Alvarez M.I."/>
            <person name="Avalos J."/>
            <person name="Benito E.P."/>
            <person name="Benoit I."/>
            <person name="Burger G."/>
            <person name="Camino L.P."/>
            <person name="Canovas D."/>
            <person name="Cerda-Olmedo E."/>
            <person name="Cheng J.-F."/>
            <person name="Dominguez A."/>
            <person name="Elias M."/>
            <person name="Eslava A.P."/>
            <person name="Glaser F."/>
            <person name="Grimwood J."/>
            <person name="Gutierrez G."/>
            <person name="Heitman J."/>
            <person name="Henrissat B."/>
            <person name="Iturriaga E.A."/>
            <person name="Lang B.F."/>
            <person name="Lavin J.L."/>
            <person name="Lee S."/>
            <person name="Li W."/>
            <person name="Lindquist E."/>
            <person name="Lopez-Garcia S."/>
            <person name="Luque E.M."/>
            <person name="Marcos A.T."/>
            <person name="Martin J."/>
            <person name="McCluskey K."/>
            <person name="Medina H.R."/>
            <person name="Miralles-Duran A."/>
            <person name="Miyazaki A."/>
            <person name="Munoz-Torres E."/>
            <person name="Oguiza J.A."/>
            <person name="Ohm R."/>
            <person name="Olmedo M."/>
            <person name="Orejas M."/>
            <person name="Ortiz-Castellanos L."/>
            <person name="Pisabarro A.G."/>
            <person name="Rodriguez-Romero J."/>
            <person name="Ruiz-Herrera J."/>
            <person name="Ruiz-Vazquez R."/>
            <person name="Sanz C."/>
            <person name="Schackwitz W."/>
            <person name="Schmutz J."/>
            <person name="Shahriari M."/>
            <person name="Shelest E."/>
            <person name="Silva-Franco F."/>
            <person name="Soanes D."/>
            <person name="Syed K."/>
            <person name="Tagua V.G."/>
            <person name="Talbot N.J."/>
            <person name="Thon M."/>
            <person name="De vries R.P."/>
            <person name="Wiebenga A."/>
            <person name="Yadav J.S."/>
            <person name="Braun E.L."/>
            <person name="Baker S."/>
            <person name="Garre V."/>
            <person name="Horwitz B."/>
            <person name="Torres-Martinez S."/>
            <person name="Idnurm A."/>
            <person name="Herrera-Estrella A."/>
            <person name="Gabaldon T."/>
            <person name="Grigoriev I.V."/>
        </authorList>
    </citation>
    <scope>NUCLEOTIDE SEQUENCE [LARGE SCALE GENOMIC DNA]</scope>
    <source>
        <strain evidence="2">NRRL 1555(-)</strain>
    </source>
</reference>
<name>A0A167QZJ2_PHYB8</name>